<feature type="region of interest" description="Disordered" evidence="1">
    <location>
        <begin position="91"/>
        <end position="123"/>
    </location>
</feature>
<dbReference type="InterPro" id="IPR054289">
    <property type="entry name" value="DUF7025"/>
</dbReference>
<dbReference type="CDD" id="cd19481">
    <property type="entry name" value="RecA-like_protease"/>
    <property type="match status" value="1"/>
</dbReference>
<gene>
    <name evidence="3" type="ORF">QQZ08_009515</name>
</gene>
<dbReference type="InterPro" id="IPR003593">
    <property type="entry name" value="AAA+_ATPase"/>
</dbReference>
<dbReference type="InterPro" id="IPR027417">
    <property type="entry name" value="P-loop_NTPase"/>
</dbReference>
<comment type="caution">
    <text evidence="3">The sequence shown here is derived from an EMBL/GenBank/DDBJ whole genome shotgun (WGS) entry which is preliminary data.</text>
</comment>
<reference evidence="3 4" key="1">
    <citation type="journal article" date="2025" name="Microbiol. Resour. Announc.">
        <title>Draft genome sequences for Neonectria magnoliae and Neonectria punicea, canker pathogens of Liriodendron tulipifera and Acer saccharum in West Virginia.</title>
        <authorList>
            <person name="Petronek H.M."/>
            <person name="Kasson M.T."/>
            <person name="Metheny A.M."/>
            <person name="Stauder C.M."/>
            <person name="Lovett B."/>
            <person name="Lynch S.C."/>
            <person name="Garnas J.R."/>
            <person name="Kasson L.R."/>
            <person name="Stajich J.E."/>
        </authorList>
    </citation>
    <scope>NUCLEOTIDE SEQUENCE [LARGE SCALE GENOMIC DNA]</scope>
    <source>
        <strain evidence="3 4">NRRL 64651</strain>
    </source>
</reference>
<evidence type="ECO:0000256" key="1">
    <source>
        <dbReference type="SAM" id="MobiDB-lite"/>
    </source>
</evidence>
<feature type="compositionally biased region" description="Basic and acidic residues" evidence="1">
    <location>
        <begin position="143"/>
        <end position="160"/>
    </location>
</feature>
<dbReference type="InterPro" id="IPR056599">
    <property type="entry name" value="AAA_lid_fung"/>
</dbReference>
<accession>A0ABR1HNW7</accession>
<dbReference type="PANTHER" id="PTHR46411">
    <property type="entry name" value="FAMILY ATPASE, PUTATIVE-RELATED"/>
    <property type="match status" value="1"/>
</dbReference>
<evidence type="ECO:0000259" key="2">
    <source>
        <dbReference type="SMART" id="SM00382"/>
    </source>
</evidence>
<evidence type="ECO:0000313" key="4">
    <source>
        <dbReference type="Proteomes" id="UP001498421"/>
    </source>
</evidence>
<dbReference type="Gene3D" id="3.40.50.300">
    <property type="entry name" value="P-loop containing nucleotide triphosphate hydrolases"/>
    <property type="match status" value="1"/>
</dbReference>
<sequence>MATLNNAALALRAPTLQTHTIDGSAVPEAACVSPLLDNDAGGAFFTAKDPFNTVPLLDNDANGAFFIANNPSDVSLPNHIDTGTYFTADDHKNTTTLPSPLHQTTPPTSPVDSDSFTSGDENEEVALSQRLVSAVENIITAKLAHDSSSGDRDTDAESKKPRPSRASTLAYKRVEEAWDDKTYKYKVVEATKSDVGDLDQYVFVVRDRIDRRTQDTTSNVEQNVLFHVRHVLKSRHSKAIEDEDEQIQNHLGLLVDYIETTFRSTEEHLSALLVKNEITYDLLWALFQPNTDVYTTCRGTDAPRCVLYNHCEEKQEMDGSKFMYLETRFLSSNGKCLGEATSNSKIPFFRGAKKIEFLPAYPLQYHPDREGVAQELIDCGRRYVALIGIHHLQYEGKAFYVDDEAEIVQRHVKGRIMVDAICFQEQNSSHPWPRVRKTTPRRLDSGPCDSLEYLDPTQLEENDLLICSPTVLGFCLGSKAFLEFAVANVIDIVWSPASFDDVKIPERQKRPIWALTKSYLTRDDDDSFSDLVQGKGRGINFLLYGPPGVGKTLTAETIAETYQIPLYTVPAGQIGIDPVKVERILTSIFKIASRWKAILLLDEADVFLAQRSNDPHLNALVSVFLRELEQYDGILFLTTNRVQSFDEAMISRIHLALHYGPLGKAAREAVWRYFLEQANTKQGGPNCSRDVINNLAEEKLNGREIRNAVFTARSMAQYEETVVCETHLKESIAAREQFQRDFQGAGAVDNLNSYF</sequence>
<dbReference type="Proteomes" id="UP001498421">
    <property type="component" value="Unassembled WGS sequence"/>
</dbReference>
<dbReference type="Pfam" id="PF23232">
    <property type="entry name" value="AAA_lid_13"/>
    <property type="match status" value="1"/>
</dbReference>
<evidence type="ECO:0000313" key="3">
    <source>
        <dbReference type="EMBL" id="KAK7422433.1"/>
    </source>
</evidence>
<protein>
    <recommendedName>
        <fullName evidence="2">AAA+ ATPase domain-containing protein</fullName>
    </recommendedName>
</protein>
<feature type="region of interest" description="Disordered" evidence="1">
    <location>
        <begin position="143"/>
        <end position="167"/>
    </location>
</feature>
<organism evidence="3 4">
    <name type="scientific">Neonectria magnoliae</name>
    <dbReference type="NCBI Taxonomy" id="2732573"/>
    <lineage>
        <taxon>Eukaryota</taxon>
        <taxon>Fungi</taxon>
        <taxon>Dikarya</taxon>
        <taxon>Ascomycota</taxon>
        <taxon>Pezizomycotina</taxon>
        <taxon>Sordariomycetes</taxon>
        <taxon>Hypocreomycetidae</taxon>
        <taxon>Hypocreales</taxon>
        <taxon>Nectriaceae</taxon>
        <taxon>Neonectria</taxon>
    </lineage>
</organism>
<feature type="domain" description="AAA+ ATPase" evidence="2">
    <location>
        <begin position="537"/>
        <end position="663"/>
    </location>
</feature>
<dbReference type="SMART" id="SM00382">
    <property type="entry name" value="AAA"/>
    <property type="match status" value="1"/>
</dbReference>
<dbReference type="Pfam" id="PF00004">
    <property type="entry name" value="AAA"/>
    <property type="match status" value="1"/>
</dbReference>
<name>A0ABR1HNW7_9HYPO</name>
<feature type="compositionally biased region" description="Polar residues" evidence="1">
    <location>
        <begin position="94"/>
        <end position="119"/>
    </location>
</feature>
<dbReference type="SUPFAM" id="SSF52540">
    <property type="entry name" value="P-loop containing nucleoside triphosphate hydrolases"/>
    <property type="match status" value="1"/>
</dbReference>
<dbReference type="InterPro" id="IPR003959">
    <property type="entry name" value="ATPase_AAA_core"/>
</dbReference>
<dbReference type="PANTHER" id="PTHR46411:SF3">
    <property type="entry name" value="AAA+ ATPASE DOMAIN-CONTAINING PROTEIN"/>
    <property type="match status" value="1"/>
</dbReference>
<proteinExistence type="predicted"/>
<dbReference type="EMBL" id="JAZAVK010000109">
    <property type="protein sequence ID" value="KAK7422433.1"/>
    <property type="molecule type" value="Genomic_DNA"/>
</dbReference>
<dbReference type="Pfam" id="PF22942">
    <property type="entry name" value="DUF7025"/>
    <property type="match status" value="1"/>
</dbReference>
<keyword evidence="4" id="KW-1185">Reference proteome</keyword>